<evidence type="ECO:0000256" key="14">
    <source>
        <dbReference type="ARBA" id="ARBA00023146"/>
    </source>
</evidence>
<dbReference type="InterPro" id="IPR001412">
    <property type="entry name" value="aa-tRNA-synth_I_CS"/>
</dbReference>
<dbReference type="Gene3D" id="2.20.28.20">
    <property type="entry name" value="Methionyl-tRNA synthetase, Zn-domain"/>
    <property type="match status" value="1"/>
</dbReference>
<evidence type="ECO:0000256" key="5">
    <source>
        <dbReference type="ARBA" id="ARBA00022490"/>
    </source>
</evidence>
<evidence type="ECO:0000256" key="12">
    <source>
        <dbReference type="ARBA" id="ARBA00022884"/>
    </source>
</evidence>
<dbReference type="CDD" id="cd00814">
    <property type="entry name" value="MetRS_core"/>
    <property type="match status" value="1"/>
</dbReference>
<dbReference type="PANTHER" id="PTHR45765">
    <property type="entry name" value="METHIONINE--TRNA LIGASE"/>
    <property type="match status" value="1"/>
</dbReference>
<dbReference type="PANTHER" id="PTHR45765:SF1">
    <property type="entry name" value="METHIONINE--TRNA LIGASE, CYTOPLASMIC"/>
    <property type="match status" value="1"/>
</dbReference>
<comment type="catalytic activity">
    <reaction evidence="15 16">
        <text>tRNA(Met) + L-methionine + ATP = L-methionyl-tRNA(Met) + AMP + diphosphate</text>
        <dbReference type="Rhea" id="RHEA:13481"/>
        <dbReference type="Rhea" id="RHEA-COMP:9667"/>
        <dbReference type="Rhea" id="RHEA-COMP:9698"/>
        <dbReference type="ChEBI" id="CHEBI:30616"/>
        <dbReference type="ChEBI" id="CHEBI:33019"/>
        <dbReference type="ChEBI" id="CHEBI:57844"/>
        <dbReference type="ChEBI" id="CHEBI:78442"/>
        <dbReference type="ChEBI" id="CHEBI:78530"/>
        <dbReference type="ChEBI" id="CHEBI:456215"/>
        <dbReference type="EC" id="6.1.1.10"/>
    </reaction>
</comment>
<evidence type="ECO:0000256" key="8">
    <source>
        <dbReference type="ARBA" id="ARBA00022723"/>
    </source>
</evidence>
<evidence type="ECO:0000256" key="4">
    <source>
        <dbReference type="ARBA" id="ARBA00011738"/>
    </source>
</evidence>
<comment type="cofactor">
    <cofactor evidence="16">
        <name>Zn(2+)</name>
        <dbReference type="ChEBI" id="CHEBI:29105"/>
    </cofactor>
    <text evidence="16">Binds 1 zinc ion per subunit.</text>
</comment>
<dbReference type="CDD" id="cd02800">
    <property type="entry name" value="tRNA_bind_EcMetRS_like"/>
    <property type="match status" value="1"/>
</dbReference>
<dbReference type="CDD" id="cd07957">
    <property type="entry name" value="Anticodon_Ia_Met"/>
    <property type="match status" value="1"/>
</dbReference>
<feature type="binding site" evidence="16">
    <location>
        <position position="156"/>
    </location>
    <ligand>
        <name>Zn(2+)</name>
        <dbReference type="ChEBI" id="CHEBI:29105"/>
    </ligand>
</feature>
<accession>I4E2L3</accession>
<dbReference type="InterPro" id="IPR033911">
    <property type="entry name" value="MetRS_core"/>
</dbReference>
<dbReference type="Gene3D" id="1.10.730.10">
    <property type="entry name" value="Isoleucyl-tRNA Synthetase, Domain 1"/>
    <property type="match status" value="1"/>
</dbReference>
<dbReference type="NCBIfam" id="TIGR00399">
    <property type="entry name" value="metG_C_term"/>
    <property type="match status" value="1"/>
</dbReference>
<dbReference type="GO" id="GO:0006431">
    <property type="term" value="P:methionyl-tRNA aminoacylation"/>
    <property type="evidence" value="ECO:0007669"/>
    <property type="project" value="UniProtKB-UniRule"/>
</dbReference>
<evidence type="ECO:0000256" key="7">
    <source>
        <dbReference type="ARBA" id="ARBA00022598"/>
    </source>
</evidence>
<evidence type="ECO:0000256" key="16">
    <source>
        <dbReference type="HAMAP-Rule" id="MF_00098"/>
    </source>
</evidence>
<keyword evidence="11 16" id="KW-0067">ATP-binding</keyword>
<keyword evidence="14 16" id="KW-0030">Aminoacyl-tRNA synthetase</keyword>
<feature type="short sequence motif" description="'KMSKS' region" evidence="16">
    <location>
        <begin position="339"/>
        <end position="343"/>
    </location>
</feature>
<reference evidence="18" key="1">
    <citation type="submission" date="2011-03" db="EMBL/GenBank/DDBJ databases">
        <title>Draft genome of Neisseria meningitidis strain alpha522.</title>
        <authorList>
            <person name="Schoen C."/>
            <person name="Blom J."/>
        </authorList>
    </citation>
    <scope>NUCLEOTIDE SEQUENCE</scope>
    <source>
        <strain evidence="18">Alpha522</strain>
    </source>
</reference>
<dbReference type="SUPFAM" id="SSF50249">
    <property type="entry name" value="Nucleic acid-binding proteins"/>
    <property type="match status" value="1"/>
</dbReference>
<keyword evidence="5 16" id="KW-0963">Cytoplasm</keyword>
<evidence type="ECO:0000256" key="11">
    <source>
        <dbReference type="ARBA" id="ARBA00022840"/>
    </source>
</evidence>
<dbReference type="Gene3D" id="3.40.50.620">
    <property type="entry name" value="HUPs"/>
    <property type="match status" value="1"/>
</dbReference>
<evidence type="ECO:0000256" key="3">
    <source>
        <dbReference type="ARBA" id="ARBA00008258"/>
    </source>
</evidence>
<evidence type="ECO:0000256" key="10">
    <source>
        <dbReference type="ARBA" id="ARBA00022833"/>
    </source>
</evidence>
<dbReference type="InterPro" id="IPR014758">
    <property type="entry name" value="Met-tRNA_synth"/>
</dbReference>
<comment type="subunit">
    <text evidence="4 16">Homodimer.</text>
</comment>
<comment type="subcellular location">
    <subcellularLocation>
        <location evidence="2 16">Cytoplasm</location>
    </subcellularLocation>
</comment>
<dbReference type="InterPro" id="IPR041872">
    <property type="entry name" value="Anticodon_Met"/>
</dbReference>
<gene>
    <name evidence="16 18" type="primary">metG</name>
    <name evidence="18" type="ORF">NMALPHA522_0031</name>
</gene>
<dbReference type="InterPro" id="IPR004495">
    <property type="entry name" value="Met-tRNA-synth_bsu_C"/>
</dbReference>
<dbReference type="FunFam" id="2.40.50.140:FF:000042">
    <property type="entry name" value="Methionine--tRNA ligase"/>
    <property type="match status" value="1"/>
</dbReference>
<dbReference type="GO" id="GO:0046872">
    <property type="term" value="F:metal ion binding"/>
    <property type="evidence" value="ECO:0007669"/>
    <property type="project" value="UniProtKB-KW"/>
</dbReference>
<dbReference type="GO" id="GO:0005524">
    <property type="term" value="F:ATP binding"/>
    <property type="evidence" value="ECO:0007669"/>
    <property type="project" value="UniProtKB-UniRule"/>
</dbReference>
<evidence type="ECO:0000256" key="6">
    <source>
        <dbReference type="ARBA" id="ARBA00022555"/>
    </source>
</evidence>
<dbReference type="InterPro" id="IPR002547">
    <property type="entry name" value="tRNA-bd_dom"/>
</dbReference>
<evidence type="ECO:0000313" key="18">
    <source>
        <dbReference type="EMBL" id="CCA43572.1"/>
    </source>
</evidence>
<dbReference type="Pfam" id="PF19303">
    <property type="entry name" value="Anticodon_3"/>
    <property type="match status" value="1"/>
</dbReference>
<dbReference type="InterPro" id="IPR023458">
    <property type="entry name" value="Met-tRNA_ligase_1"/>
</dbReference>
<keyword evidence="8 16" id="KW-0479">Metal-binding</keyword>
<dbReference type="Gene3D" id="2.40.50.140">
    <property type="entry name" value="Nucleic acid-binding proteins"/>
    <property type="match status" value="1"/>
</dbReference>
<dbReference type="InterPro" id="IPR012340">
    <property type="entry name" value="NA-bd_OB-fold"/>
</dbReference>
<dbReference type="InterPro" id="IPR009080">
    <property type="entry name" value="tRNAsynth_Ia_anticodon-bd"/>
</dbReference>
<keyword evidence="6 16" id="KW-0820">tRNA-binding</keyword>
<evidence type="ECO:0000256" key="15">
    <source>
        <dbReference type="ARBA" id="ARBA00047364"/>
    </source>
</evidence>
<keyword evidence="7 16" id="KW-0436">Ligase</keyword>
<comment type="function">
    <text evidence="1 16">Is required not only for elongation of protein synthesis but also for the initiation of all mRNA translation through initiator tRNA(fMet) aminoacylation.</text>
</comment>
<dbReference type="InterPro" id="IPR015413">
    <property type="entry name" value="Methionyl/Leucyl_tRNA_Synth"/>
</dbReference>
<dbReference type="SUPFAM" id="SSF47323">
    <property type="entry name" value="Anticodon-binding domain of a subclass of class I aminoacyl-tRNA synthetases"/>
    <property type="match status" value="1"/>
</dbReference>
<evidence type="ECO:0000259" key="17">
    <source>
        <dbReference type="PROSITE" id="PS50886"/>
    </source>
</evidence>
<feature type="binding site" evidence="16">
    <location>
        <position position="146"/>
    </location>
    <ligand>
        <name>Zn(2+)</name>
        <dbReference type="ChEBI" id="CHEBI:29105"/>
    </ligand>
</feature>
<comment type="similarity">
    <text evidence="3 16">Belongs to the class-I aminoacyl-tRNA synthetase family. MetG type 1 subfamily.</text>
</comment>
<feature type="binding site" evidence="16">
    <location>
        <position position="159"/>
    </location>
    <ligand>
        <name>Zn(2+)</name>
        <dbReference type="ChEBI" id="CHEBI:29105"/>
    </ligand>
</feature>
<organism evidence="18">
    <name type="scientific">Neisseria meningitidis alpha522</name>
    <dbReference type="NCBI Taxonomy" id="996307"/>
    <lineage>
        <taxon>Bacteria</taxon>
        <taxon>Pseudomonadati</taxon>
        <taxon>Pseudomonadota</taxon>
        <taxon>Betaproteobacteria</taxon>
        <taxon>Neisseriales</taxon>
        <taxon>Neisseriaceae</taxon>
        <taxon>Neisseria</taxon>
    </lineage>
</organism>
<evidence type="ECO:0000256" key="2">
    <source>
        <dbReference type="ARBA" id="ARBA00004496"/>
    </source>
</evidence>
<dbReference type="FunFam" id="2.20.28.20:FF:000001">
    <property type="entry name" value="Methionine--tRNA ligase"/>
    <property type="match status" value="1"/>
</dbReference>
<protein>
    <recommendedName>
        <fullName evidence="16">Methionine--tRNA ligase</fullName>
        <ecNumber evidence="16">6.1.1.10</ecNumber>
    </recommendedName>
    <alternativeName>
        <fullName evidence="16">Methionyl-tRNA synthetase</fullName>
        <shortName evidence="16">MetRS</shortName>
    </alternativeName>
</protein>
<name>I4E2L3_NEIME</name>
<dbReference type="PROSITE" id="PS50886">
    <property type="entry name" value="TRBD"/>
    <property type="match status" value="1"/>
</dbReference>
<proteinExistence type="inferred from homology"/>
<keyword evidence="9 16" id="KW-0547">Nucleotide-binding</keyword>
<evidence type="ECO:0000256" key="1">
    <source>
        <dbReference type="ARBA" id="ARBA00003314"/>
    </source>
</evidence>
<evidence type="ECO:0000256" key="13">
    <source>
        <dbReference type="ARBA" id="ARBA00022917"/>
    </source>
</evidence>
<dbReference type="GO" id="GO:0004825">
    <property type="term" value="F:methionine-tRNA ligase activity"/>
    <property type="evidence" value="ECO:0007669"/>
    <property type="project" value="UniProtKB-UniRule"/>
</dbReference>
<dbReference type="AlphaFoldDB" id="I4E2L3"/>
<dbReference type="GO" id="GO:0005829">
    <property type="term" value="C:cytosol"/>
    <property type="evidence" value="ECO:0007669"/>
    <property type="project" value="TreeGrafter"/>
</dbReference>
<feature type="binding site" evidence="16">
    <location>
        <position position="143"/>
    </location>
    <ligand>
        <name>Zn(2+)</name>
        <dbReference type="ChEBI" id="CHEBI:29105"/>
    </ligand>
</feature>
<dbReference type="InterPro" id="IPR029038">
    <property type="entry name" value="MetRS_Zn"/>
</dbReference>
<feature type="binding site" evidence="16">
    <location>
        <position position="342"/>
    </location>
    <ligand>
        <name>ATP</name>
        <dbReference type="ChEBI" id="CHEBI:30616"/>
    </ligand>
</feature>
<dbReference type="PRINTS" id="PR01041">
    <property type="entry name" value="TRNASYNTHMET"/>
</dbReference>
<dbReference type="FunFam" id="1.10.730.10:FF:000005">
    <property type="entry name" value="Methionine--tRNA ligase"/>
    <property type="match status" value="1"/>
</dbReference>
<dbReference type="Pfam" id="PF01588">
    <property type="entry name" value="tRNA_bind"/>
    <property type="match status" value="1"/>
</dbReference>
<dbReference type="NCBIfam" id="TIGR00398">
    <property type="entry name" value="metG"/>
    <property type="match status" value="1"/>
</dbReference>
<dbReference type="Pfam" id="PF09334">
    <property type="entry name" value="tRNA-synt_1g"/>
    <property type="match status" value="1"/>
</dbReference>
<dbReference type="InterPro" id="IPR014729">
    <property type="entry name" value="Rossmann-like_a/b/a_fold"/>
</dbReference>
<dbReference type="SUPFAM" id="SSF52374">
    <property type="entry name" value="Nucleotidylyl transferase"/>
    <property type="match status" value="1"/>
</dbReference>
<dbReference type="PROSITE" id="PS00178">
    <property type="entry name" value="AA_TRNA_LIGASE_I"/>
    <property type="match status" value="1"/>
</dbReference>
<keyword evidence="10 16" id="KW-0862">Zinc</keyword>
<keyword evidence="13 16" id="KW-0648">Protein biosynthesis</keyword>
<sequence>MTRKILVTSALPYANGSIHLGHMVEHIQTDVWVRFQKLRGHECHYCCADDTHGTPVMLAAQKQGIAPEDMIAKVREEHLADFTGFFIGYDNYYSTHSPENKQFSQDIYRALKAGGKIESRVIEQLFDPEKQMFLPDRFVKGECPKCHAQDQYGDNCEVCGTTYSPTELINPYSAVSGAKPELRESEHFFFKLGECADFLKAWTSGNNPHDGKPHLQAEALNKMKEWLGEGEETTLSDWDISRDAPYFGFEIPDAPGKYFYVWLDAPVGYMASFKNLCGRIGIDFDEYFKADSQTEMYHFIGKDILYFHALFWPAMLHFSGHRAPTGVYAHGFLTVDGQKMSKSRGTFITAKSYLEQGLNPEWMRYYIAAKLNSKIEDIDLNLQDFISRVNSDLVGKYVNIAARASGFIAKRFEGRLKDVADSALLAKLAAESDTIAEQYENREYARALRDIMALADAVNEYVDANKPWELAKQEGQDERLHEVCSELINAFTMLTAYLAPVLPQTAANAAKFLNLEAITWANTRDTLGEHAINKYEHLMQRVEQKQVDDLIEANKQSIAAAAVPAAEEGKYEKVAEQASFDDFMKIDMRVAKVLNCEAVEGSTKLLKFDLDFGFEKRIIFSGIAAFYPNPAELNGRMVIAVANFAPRKMAKFGVSEGMILSAATADGKLKLLDVDAGAQPGDKVG</sequence>
<keyword evidence="12 16" id="KW-0694">RNA-binding</keyword>
<feature type="domain" description="TRNA-binding" evidence="17">
    <location>
        <begin position="582"/>
        <end position="685"/>
    </location>
</feature>
<feature type="short sequence motif" description="'HIGH' region" evidence="16">
    <location>
        <begin position="12"/>
        <end position="22"/>
    </location>
</feature>
<dbReference type="EC" id="6.1.1.10" evidence="16"/>
<dbReference type="NCBIfam" id="NF001100">
    <property type="entry name" value="PRK00133.1"/>
    <property type="match status" value="1"/>
</dbReference>
<evidence type="ECO:0000256" key="9">
    <source>
        <dbReference type="ARBA" id="ARBA00022741"/>
    </source>
</evidence>
<dbReference type="SUPFAM" id="SSF57770">
    <property type="entry name" value="Methionyl-tRNA synthetase (MetRS), Zn-domain"/>
    <property type="match status" value="1"/>
</dbReference>
<dbReference type="HAMAP" id="MF_00098">
    <property type="entry name" value="Met_tRNA_synth_type1"/>
    <property type="match status" value="1"/>
</dbReference>
<dbReference type="EMBL" id="FR845693">
    <property type="protein sequence ID" value="CCA43572.1"/>
    <property type="molecule type" value="Genomic_DNA"/>
</dbReference>
<dbReference type="GO" id="GO:0000049">
    <property type="term" value="F:tRNA binding"/>
    <property type="evidence" value="ECO:0007669"/>
    <property type="project" value="UniProtKB-UniRule"/>
</dbReference>